<evidence type="ECO:0000313" key="2">
    <source>
        <dbReference type="Proteomes" id="UP000243217"/>
    </source>
</evidence>
<proteinExistence type="predicted"/>
<accession>A0A1V9ZZP4</accession>
<keyword evidence="2" id="KW-1185">Reference proteome</keyword>
<protein>
    <submittedName>
        <fullName evidence="1">Uncharacterized protein</fullName>
    </submittedName>
</protein>
<dbReference type="OrthoDB" id="72878at2759"/>
<organism evidence="1 2">
    <name type="scientific">Thraustotheca clavata</name>
    <dbReference type="NCBI Taxonomy" id="74557"/>
    <lineage>
        <taxon>Eukaryota</taxon>
        <taxon>Sar</taxon>
        <taxon>Stramenopiles</taxon>
        <taxon>Oomycota</taxon>
        <taxon>Saprolegniomycetes</taxon>
        <taxon>Saprolegniales</taxon>
        <taxon>Achlyaceae</taxon>
        <taxon>Thraustotheca</taxon>
    </lineage>
</organism>
<dbReference type="EMBL" id="JNBS01000877">
    <property type="protein sequence ID" value="OQS03488.1"/>
    <property type="molecule type" value="Genomic_DNA"/>
</dbReference>
<evidence type="ECO:0000313" key="1">
    <source>
        <dbReference type="EMBL" id="OQS03488.1"/>
    </source>
</evidence>
<dbReference type="Proteomes" id="UP000243217">
    <property type="component" value="Unassembled WGS sequence"/>
</dbReference>
<dbReference type="AlphaFoldDB" id="A0A1V9ZZP4"/>
<reference evidence="1 2" key="1">
    <citation type="journal article" date="2014" name="Genome Biol. Evol.">
        <title>The secreted proteins of Achlya hypogyna and Thraustotheca clavata identify the ancestral oomycete secretome and reveal gene acquisitions by horizontal gene transfer.</title>
        <authorList>
            <person name="Misner I."/>
            <person name="Blouin N."/>
            <person name="Leonard G."/>
            <person name="Richards T.A."/>
            <person name="Lane C.E."/>
        </authorList>
    </citation>
    <scope>NUCLEOTIDE SEQUENCE [LARGE SCALE GENOMIC DNA]</scope>
    <source>
        <strain evidence="1 2">ATCC 34112</strain>
    </source>
</reference>
<gene>
    <name evidence="1" type="ORF">THRCLA_21152</name>
</gene>
<comment type="caution">
    <text evidence="1">The sequence shown here is derived from an EMBL/GenBank/DDBJ whole genome shotgun (WGS) entry which is preliminary data.</text>
</comment>
<sequence length="139" mass="16258">MSSLGQLMGFDCQNDTHSLIFYKVNTFYCVNYTLIVDYRPDEKSLHASSTMSFPARCLDTGDEWFMDDLNYQVLEKQKDLVCTKRKSFREKIIIFLQKYDMSAIDSVDEILAFGGKTNDEIWDDLQVYTKLLKHNLIPQ</sequence>
<name>A0A1V9ZZP4_9STRA</name>